<accession>A0AAD9SZN1</accession>
<protein>
    <submittedName>
        <fullName evidence="1">Uncharacterized protein</fullName>
    </submittedName>
</protein>
<dbReference type="Proteomes" id="UP001285354">
    <property type="component" value="Unassembled WGS sequence"/>
</dbReference>
<proteinExistence type="predicted"/>
<evidence type="ECO:0000313" key="1">
    <source>
        <dbReference type="EMBL" id="KAK2625957.1"/>
    </source>
</evidence>
<keyword evidence="2" id="KW-1185">Reference proteome</keyword>
<reference evidence="1" key="1">
    <citation type="submission" date="2023-06" db="EMBL/GenBank/DDBJ databases">
        <title>Draft genome of Marssonina rosae.</title>
        <authorList>
            <person name="Cheng Q."/>
        </authorList>
    </citation>
    <scope>NUCLEOTIDE SEQUENCE</scope>
    <source>
        <strain evidence="1">R4</strain>
    </source>
</reference>
<name>A0AAD9SZN1_9HELO</name>
<comment type="caution">
    <text evidence="1">The sequence shown here is derived from an EMBL/GenBank/DDBJ whole genome shotgun (WGS) entry which is preliminary data.</text>
</comment>
<dbReference type="EMBL" id="JAUBYV010000007">
    <property type="protein sequence ID" value="KAK2625957.1"/>
    <property type="molecule type" value="Genomic_DNA"/>
</dbReference>
<organism evidence="1 2">
    <name type="scientific">Diplocarpon rosae</name>
    <dbReference type="NCBI Taxonomy" id="946125"/>
    <lineage>
        <taxon>Eukaryota</taxon>
        <taxon>Fungi</taxon>
        <taxon>Dikarya</taxon>
        <taxon>Ascomycota</taxon>
        <taxon>Pezizomycotina</taxon>
        <taxon>Leotiomycetes</taxon>
        <taxon>Helotiales</taxon>
        <taxon>Drepanopezizaceae</taxon>
        <taxon>Diplocarpon</taxon>
    </lineage>
</organism>
<dbReference type="AlphaFoldDB" id="A0AAD9SZN1"/>
<evidence type="ECO:0000313" key="2">
    <source>
        <dbReference type="Proteomes" id="UP001285354"/>
    </source>
</evidence>
<gene>
    <name evidence="1" type="ORF">QTJ16_005269</name>
</gene>
<sequence length="74" mass="8355">MRCAEGISFKPHCSAFVSIVKVQTQETGLVIYSTKLYLTCKEGFVAEKMKTLPLARRPIRVTDSKSSFNRDDPE</sequence>